<dbReference type="PANTHER" id="PTHR11088">
    <property type="entry name" value="TRNA DIMETHYLALLYLTRANSFERASE"/>
    <property type="match status" value="1"/>
</dbReference>
<evidence type="ECO:0000256" key="5">
    <source>
        <dbReference type="ARBA" id="ARBA00022694"/>
    </source>
</evidence>
<evidence type="ECO:0000256" key="11">
    <source>
        <dbReference type="RuleBase" id="RU003783"/>
    </source>
</evidence>
<comment type="similarity">
    <text evidence="3 10 13">Belongs to the IPP transferase family.</text>
</comment>
<comment type="function">
    <text evidence="2 10 12">Catalyzes the transfer of a dimethylallyl group onto the adenine at position 37 in tRNAs that read codons beginning with uridine, leading to the formation of N6-(dimethylallyl)adenosine (i(6)A).</text>
</comment>
<keyword evidence="4 10" id="KW-0808">Transferase</keyword>
<dbReference type="NCBIfam" id="TIGR00174">
    <property type="entry name" value="miaA"/>
    <property type="match status" value="1"/>
</dbReference>
<sequence>MPNSKKKKLIVIAGPTAVGKTALSIELANDLKTEIISADSRQFFRELNIGTAKPSAQELSEAPHHFINSHSITQTYSAGDFERDCLSLLDSLFETLDYVILTGGSGFYIKALLEGLDELPIPAPGLRESLTERLQNEGLEVLRKELETVDPVFFQSSETSNPQRVLRALEVYKTTGKPISQYRLENKKERDFNPVCIAVNRDRAELYQRIDTRIDNMLNDGLVEEVRGLSEFKSHQALQTVGYKEVFEYLDGNYDEEEMIRVLKQNSRRYAKRQLTWFRHQGNFEWFDVEDYDQILHFIKAELAI</sequence>
<evidence type="ECO:0000256" key="2">
    <source>
        <dbReference type="ARBA" id="ARBA00003213"/>
    </source>
</evidence>
<feature type="region of interest" description="Interaction with substrate tRNA" evidence="10">
    <location>
        <begin position="163"/>
        <end position="167"/>
    </location>
</feature>
<evidence type="ECO:0000256" key="1">
    <source>
        <dbReference type="ARBA" id="ARBA00001946"/>
    </source>
</evidence>
<evidence type="ECO:0000256" key="6">
    <source>
        <dbReference type="ARBA" id="ARBA00022741"/>
    </source>
</evidence>
<keyword evidence="7 10" id="KW-0067">ATP-binding</keyword>
<feature type="region of interest" description="Interaction with substrate tRNA" evidence="10">
    <location>
        <begin position="39"/>
        <end position="42"/>
    </location>
</feature>
<dbReference type="InterPro" id="IPR027417">
    <property type="entry name" value="P-loop_NTPase"/>
</dbReference>
<keyword evidence="8 10" id="KW-0460">Magnesium</keyword>
<evidence type="ECO:0000256" key="4">
    <source>
        <dbReference type="ARBA" id="ARBA00022679"/>
    </source>
</evidence>
<feature type="site" description="Interaction with substrate tRNA" evidence="10">
    <location>
        <position position="127"/>
    </location>
</feature>
<dbReference type="GO" id="GO:0052381">
    <property type="term" value="F:tRNA dimethylallyltransferase activity"/>
    <property type="evidence" value="ECO:0007669"/>
    <property type="project" value="UniProtKB-EC"/>
</dbReference>
<accession>A0ABM8UST8</accession>
<protein>
    <recommendedName>
        <fullName evidence="10">tRNA dimethylallyltransferase</fullName>
        <ecNumber evidence="10">2.5.1.75</ecNumber>
    </recommendedName>
    <alternativeName>
        <fullName evidence="10">Dimethylallyl diphosphate:tRNA dimethylallyltransferase</fullName>
        <shortName evidence="10">DMAPP:tRNA dimethylallyltransferase</shortName>
        <shortName evidence="10">DMATase</shortName>
    </alternativeName>
    <alternativeName>
        <fullName evidence="10">Isopentenyl-diphosphate:tRNA isopentenyltransferase</fullName>
        <shortName evidence="10">IPP transferase</shortName>
        <shortName evidence="10">IPPT</shortName>
        <shortName evidence="10">IPTase</shortName>
    </alternativeName>
</protein>
<dbReference type="Pfam" id="PF01715">
    <property type="entry name" value="IPPT"/>
    <property type="match status" value="1"/>
</dbReference>
<dbReference type="InterPro" id="IPR018022">
    <property type="entry name" value="IPT"/>
</dbReference>
<dbReference type="EC" id="2.5.1.75" evidence="10"/>
<evidence type="ECO:0000256" key="3">
    <source>
        <dbReference type="ARBA" id="ARBA00005842"/>
    </source>
</evidence>
<dbReference type="EMBL" id="CAJRAU010000004">
    <property type="protein sequence ID" value="CAG5071136.1"/>
    <property type="molecule type" value="Genomic_DNA"/>
</dbReference>
<dbReference type="RefSeq" id="WP_215234657.1">
    <property type="nucleotide sequence ID" value="NZ_CAJRAU010000004.1"/>
</dbReference>
<dbReference type="InterPro" id="IPR039657">
    <property type="entry name" value="Dimethylallyltransferase"/>
</dbReference>
<keyword evidence="5 10" id="KW-0819">tRNA processing</keyword>
<name>A0ABM8UST8_9BACT</name>
<dbReference type="Proteomes" id="UP000679725">
    <property type="component" value="Unassembled WGS sequence"/>
</dbReference>
<evidence type="ECO:0000313" key="15">
    <source>
        <dbReference type="Proteomes" id="UP000679725"/>
    </source>
</evidence>
<dbReference type="Gene3D" id="1.10.20.140">
    <property type="match status" value="1"/>
</dbReference>
<reference evidence="14 15" key="1">
    <citation type="submission" date="2021-04" db="EMBL/GenBank/DDBJ databases">
        <authorList>
            <person name="Rodrigo-Torres L."/>
            <person name="Arahal R. D."/>
            <person name="Lucena T."/>
        </authorList>
    </citation>
    <scope>NUCLEOTIDE SEQUENCE [LARGE SCALE GENOMIC DNA]</scope>
    <source>
        <strain evidence="14 15">CECT 9623</strain>
    </source>
</reference>
<feature type="binding site" evidence="10">
    <location>
        <begin position="14"/>
        <end position="21"/>
    </location>
    <ligand>
        <name>ATP</name>
        <dbReference type="ChEBI" id="CHEBI:30616"/>
    </ligand>
</feature>
<keyword evidence="6 10" id="KW-0547">Nucleotide-binding</keyword>
<comment type="cofactor">
    <cofactor evidence="1 10">
        <name>Mg(2+)</name>
        <dbReference type="ChEBI" id="CHEBI:18420"/>
    </cofactor>
</comment>
<feature type="binding site" evidence="10">
    <location>
        <begin position="16"/>
        <end position="21"/>
    </location>
    <ligand>
        <name>substrate</name>
    </ligand>
</feature>
<evidence type="ECO:0000256" key="12">
    <source>
        <dbReference type="RuleBase" id="RU003784"/>
    </source>
</evidence>
<keyword evidence="15" id="KW-1185">Reference proteome</keyword>
<comment type="caution">
    <text evidence="10">Lacks conserved residue(s) required for the propagation of feature annotation.</text>
</comment>
<organism evidence="14 15">
    <name type="scientific">Dyadobacter linearis</name>
    <dbReference type="NCBI Taxonomy" id="2823330"/>
    <lineage>
        <taxon>Bacteria</taxon>
        <taxon>Pseudomonadati</taxon>
        <taxon>Bacteroidota</taxon>
        <taxon>Cytophagia</taxon>
        <taxon>Cytophagales</taxon>
        <taxon>Spirosomataceae</taxon>
        <taxon>Dyadobacter</taxon>
    </lineage>
</organism>
<dbReference type="Gene3D" id="3.40.50.300">
    <property type="entry name" value="P-loop containing nucleotide triphosphate hydrolases"/>
    <property type="match status" value="1"/>
</dbReference>
<comment type="caution">
    <text evidence="14">The sequence shown here is derived from an EMBL/GenBank/DDBJ whole genome shotgun (WGS) entry which is preliminary data.</text>
</comment>
<proteinExistence type="inferred from homology"/>
<feature type="site" description="Interaction with substrate tRNA" evidence="10">
    <location>
        <position position="105"/>
    </location>
</feature>
<evidence type="ECO:0000313" key="14">
    <source>
        <dbReference type="EMBL" id="CAG5071136.1"/>
    </source>
</evidence>
<evidence type="ECO:0000256" key="13">
    <source>
        <dbReference type="RuleBase" id="RU003785"/>
    </source>
</evidence>
<gene>
    <name evidence="14" type="primary">miaA_1</name>
    <name evidence="10" type="synonym">miaA</name>
    <name evidence="14" type="ORF">DYBT9623_03346</name>
</gene>
<evidence type="ECO:0000256" key="9">
    <source>
        <dbReference type="ARBA" id="ARBA00049563"/>
    </source>
</evidence>
<dbReference type="PANTHER" id="PTHR11088:SF60">
    <property type="entry name" value="TRNA DIMETHYLALLYLTRANSFERASE"/>
    <property type="match status" value="1"/>
</dbReference>
<evidence type="ECO:0000256" key="10">
    <source>
        <dbReference type="HAMAP-Rule" id="MF_00185"/>
    </source>
</evidence>
<evidence type="ECO:0000256" key="7">
    <source>
        <dbReference type="ARBA" id="ARBA00022840"/>
    </source>
</evidence>
<dbReference type="SUPFAM" id="SSF52540">
    <property type="entry name" value="P-loop containing nucleoside triphosphate hydrolases"/>
    <property type="match status" value="2"/>
</dbReference>
<comment type="catalytic activity">
    <reaction evidence="9 10 11">
        <text>adenosine(37) in tRNA + dimethylallyl diphosphate = N(6)-dimethylallyladenosine(37) in tRNA + diphosphate</text>
        <dbReference type="Rhea" id="RHEA:26482"/>
        <dbReference type="Rhea" id="RHEA-COMP:10162"/>
        <dbReference type="Rhea" id="RHEA-COMP:10375"/>
        <dbReference type="ChEBI" id="CHEBI:33019"/>
        <dbReference type="ChEBI" id="CHEBI:57623"/>
        <dbReference type="ChEBI" id="CHEBI:74411"/>
        <dbReference type="ChEBI" id="CHEBI:74415"/>
        <dbReference type="EC" id="2.5.1.75"/>
    </reaction>
</comment>
<evidence type="ECO:0000256" key="8">
    <source>
        <dbReference type="ARBA" id="ARBA00022842"/>
    </source>
</evidence>
<dbReference type="HAMAP" id="MF_00185">
    <property type="entry name" value="IPP_trans"/>
    <property type="match status" value="1"/>
</dbReference>
<comment type="subunit">
    <text evidence="10">Monomer.</text>
</comment>